<evidence type="ECO:0000313" key="7">
    <source>
        <dbReference type="Proteomes" id="UP000195402"/>
    </source>
</evidence>
<dbReference type="InParanoid" id="A0A200QEY7"/>
<keyword evidence="7" id="KW-1185">Reference proteome</keyword>
<dbReference type="SUPFAM" id="SSF49764">
    <property type="entry name" value="HSP20-like chaperones"/>
    <property type="match status" value="1"/>
</dbReference>
<dbReference type="EMBL" id="MVGT01002224">
    <property type="protein sequence ID" value="OVA09068.1"/>
    <property type="molecule type" value="Genomic_DNA"/>
</dbReference>
<dbReference type="Gene3D" id="2.60.40.790">
    <property type="match status" value="1"/>
</dbReference>
<dbReference type="OrthoDB" id="1431247at2759"/>
<comment type="similarity">
    <text evidence="1 2">Belongs to the small heat shock protein (HSP20) family.</text>
</comment>
<accession>A0A200QEY7</accession>
<feature type="compositionally biased region" description="Basic and acidic residues" evidence="3">
    <location>
        <begin position="47"/>
        <end position="127"/>
    </location>
</feature>
<keyword evidence="4" id="KW-1133">Transmembrane helix</keyword>
<evidence type="ECO:0000313" key="6">
    <source>
        <dbReference type="EMBL" id="OVA09068.1"/>
    </source>
</evidence>
<name>A0A200QEY7_MACCD</name>
<organism evidence="6 7">
    <name type="scientific">Macleaya cordata</name>
    <name type="common">Five-seeded plume-poppy</name>
    <name type="synonym">Bocconia cordata</name>
    <dbReference type="NCBI Taxonomy" id="56857"/>
    <lineage>
        <taxon>Eukaryota</taxon>
        <taxon>Viridiplantae</taxon>
        <taxon>Streptophyta</taxon>
        <taxon>Embryophyta</taxon>
        <taxon>Tracheophyta</taxon>
        <taxon>Spermatophyta</taxon>
        <taxon>Magnoliopsida</taxon>
        <taxon>Ranunculales</taxon>
        <taxon>Papaveraceae</taxon>
        <taxon>Papaveroideae</taxon>
        <taxon>Macleaya</taxon>
    </lineage>
</organism>
<feature type="transmembrane region" description="Helical" evidence="4">
    <location>
        <begin position="153"/>
        <end position="170"/>
    </location>
</feature>
<evidence type="ECO:0000256" key="3">
    <source>
        <dbReference type="SAM" id="MobiDB-lite"/>
    </source>
</evidence>
<keyword evidence="4" id="KW-0812">Transmembrane</keyword>
<proteinExistence type="inferred from homology"/>
<feature type="domain" description="SHSP" evidence="5">
    <location>
        <begin position="1"/>
        <end position="63"/>
    </location>
</feature>
<evidence type="ECO:0000256" key="1">
    <source>
        <dbReference type="PROSITE-ProRule" id="PRU00285"/>
    </source>
</evidence>
<evidence type="ECO:0000256" key="2">
    <source>
        <dbReference type="RuleBase" id="RU003616"/>
    </source>
</evidence>
<evidence type="ECO:0000259" key="5">
    <source>
        <dbReference type="PROSITE" id="PS01031"/>
    </source>
</evidence>
<dbReference type="InterPro" id="IPR002068">
    <property type="entry name" value="A-crystallin/Hsp20_dom"/>
</dbReference>
<feature type="region of interest" description="Disordered" evidence="3">
    <location>
        <begin position="42"/>
        <end position="127"/>
    </location>
</feature>
<dbReference type="PROSITE" id="PS01031">
    <property type="entry name" value="SHSP"/>
    <property type="match status" value="1"/>
</dbReference>
<dbReference type="OMA" id="KMIIITA"/>
<keyword evidence="4" id="KW-0472">Membrane</keyword>
<dbReference type="Pfam" id="PF00011">
    <property type="entry name" value="HSP20"/>
    <property type="match status" value="1"/>
</dbReference>
<evidence type="ECO:0000256" key="4">
    <source>
        <dbReference type="SAM" id="Phobius"/>
    </source>
</evidence>
<dbReference type="Proteomes" id="UP000195402">
    <property type="component" value="Unassembled WGS sequence"/>
</dbReference>
<comment type="caution">
    <text evidence="6">The sequence shown here is derived from an EMBL/GenBank/DDBJ whole genome shotgun (WGS) entry which is preliminary data.</text>
</comment>
<gene>
    <name evidence="6" type="ORF">BVC80_9097g154</name>
</gene>
<reference evidence="6 7" key="1">
    <citation type="journal article" date="2017" name="Mol. Plant">
        <title>The Genome of Medicinal Plant Macleaya cordata Provides New Insights into Benzylisoquinoline Alkaloids Metabolism.</title>
        <authorList>
            <person name="Liu X."/>
            <person name="Liu Y."/>
            <person name="Huang P."/>
            <person name="Ma Y."/>
            <person name="Qing Z."/>
            <person name="Tang Q."/>
            <person name="Cao H."/>
            <person name="Cheng P."/>
            <person name="Zheng Y."/>
            <person name="Yuan Z."/>
            <person name="Zhou Y."/>
            <person name="Liu J."/>
            <person name="Tang Z."/>
            <person name="Zhuo Y."/>
            <person name="Zhang Y."/>
            <person name="Yu L."/>
            <person name="Huang J."/>
            <person name="Yang P."/>
            <person name="Peng Q."/>
            <person name="Zhang J."/>
            <person name="Jiang W."/>
            <person name="Zhang Z."/>
            <person name="Lin K."/>
            <person name="Ro D.K."/>
            <person name="Chen X."/>
            <person name="Xiong X."/>
            <person name="Shang Y."/>
            <person name="Huang S."/>
            <person name="Zeng J."/>
        </authorList>
    </citation>
    <scope>NUCLEOTIDE SEQUENCE [LARGE SCALE GENOMIC DNA]</scope>
    <source>
        <strain evidence="7">cv. BLH2017</strain>
        <tissue evidence="6">Root</tissue>
    </source>
</reference>
<dbReference type="AlphaFoldDB" id="A0A200QEY7"/>
<sequence>MIRGERRVSENKYSRFKQVFRVPEDSDIDKISAKLDGKVLFIIVPKKTNETKQEPKEEELRSPNETKENKELEKFNNEESQRKDDDNADKHEYHGNDLHDDMKEESEKGGTKKGMNGERRKKNLSKDKERVDVKKCLEVLMETAMENICKKKVVFVSVVVALSIGLYLSHKL</sequence>
<protein>
    <submittedName>
        <fullName evidence="6">Alpha crystallin/Hsp20 domain</fullName>
    </submittedName>
</protein>
<dbReference type="InterPro" id="IPR008978">
    <property type="entry name" value="HSP20-like_chaperone"/>
</dbReference>